<accession>A0A6M3X4J5</accession>
<organism evidence="1">
    <name type="scientific">viral metagenome</name>
    <dbReference type="NCBI Taxonomy" id="1070528"/>
    <lineage>
        <taxon>unclassified sequences</taxon>
        <taxon>metagenomes</taxon>
        <taxon>organismal metagenomes</taxon>
    </lineage>
</organism>
<gene>
    <name evidence="1" type="ORF">MM171A02761_0002</name>
    <name evidence="2" type="ORF">MM171B03052_0004</name>
</gene>
<sequence>MAVGIKRKLSKVLENVNHDIHLQAKESHFGNGALSAEGYNGGYADAIMDVELALNGIQPKRRNWWNDD</sequence>
<name>A0A6M3X4J5_9ZZZZ</name>
<evidence type="ECO:0000313" key="2">
    <source>
        <dbReference type="EMBL" id="QJH93135.1"/>
    </source>
</evidence>
<evidence type="ECO:0000313" key="1">
    <source>
        <dbReference type="EMBL" id="QJH92642.1"/>
    </source>
</evidence>
<protein>
    <submittedName>
        <fullName evidence="1">Uncharacterized protein</fullName>
    </submittedName>
</protein>
<dbReference type="EMBL" id="MT143949">
    <property type="protein sequence ID" value="QJH93135.1"/>
    <property type="molecule type" value="Genomic_DNA"/>
</dbReference>
<reference evidence="1" key="1">
    <citation type="submission" date="2020-03" db="EMBL/GenBank/DDBJ databases">
        <title>The deep terrestrial virosphere.</title>
        <authorList>
            <person name="Holmfeldt K."/>
            <person name="Nilsson E."/>
            <person name="Simone D."/>
            <person name="Lopez-Fernandez M."/>
            <person name="Wu X."/>
            <person name="de Brujin I."/>
            <person name="Lundin D."/>
            <person name="Andersson A."/>
            <person name="Bertilsson S."/>
            <person name="Dopson M."/>
        </authorList>
    </citation>
    <scope>NUCLEOTIDE SEQUENCE</scope>
    <source>
        <strain evidence="1">MM171A02761</strain>
        <strain evidence="2">MM171B03052</strain>
    </source>
</reference>
<proteinExistence type="predicted"/>
<dbReference type="EMBL" id="MT143908">
    <property type="protein sequence ID" value="QJH92642.1"/>
    <property type="molecule type" value="Genomic_DNA"/>
</dbReference>
<dbReference type="AlphaFoldDB" id="A0A6M3X4J5"/>